<proteinExistence type="predicted"/>
<dbReference type="Proteomes" id="UP001199469">
    <property type="component" value="Unassembled WGS sequence"/>
</dbReference>
<dbReference type="InterPro" id="IPR002525">
    <property type="entry name" value="Transp_IS110-like_N"/>
</dbReference>
<feature type="domain" description="Transposase IS110-like N-terminal" evidence="1">
    <location>
        <begin position="2"/>
        <end position="92"/>
    </location>
</feature>
<evidence type="ECO:0000313" key="2">
    <source>
        <dbReference type="EMBL" id="MCD2193619.1"/>
    </source>
</evidence>
<dbReference type="EMBL" id="JAJNDB010000001">
    <property type="protein sequence ID" value="MCD2193619.1"/>
    <property type="molecule type" value="Genomic_DNA"/>
</dbReference>
<accession>A0ABS8P5U0</accession>
<dbReference type="Pfam" id="PF01548">
    <property type="entry name" value="DEDD_Tnp_IS110"/>
    <property type="match status" value="1"/>
</dbReference>
<protein>
    <submittedName>
        <fullName evidence="2">IS110 family transposase</fullName>
    </submittedName>
</protein>
<reference evidence="2 3" key="1">
    <citation type="submission" date="2021-11" db="EMBL/GenBank/DDBJ databases">
        <title>Draft genome sequence of Actinomycetospora sp. SF1 isolated from the rhizosphere soil.</title>
        <authorList>
            <person name="Duangmal K."/>
            <person name="Chantavorakit T."/>
        </authorList>
    </citation>
    <scope>NUCLEOTIDE SEQUENCE [LARGE SCALE GENOMIC DNA]</scope>
    <source>
        <strain evidence="2 3">TBRC 5722</strain>
    </source>
</reference>
<evidence type="ECO:0000313" key="3">
    <source>
        <dbReference type="Proteomes" id="UP001199469"/>
    </source>
</evidence>
<sequence>MWAIEGATGLGAPLAARLSADGIDAVDVPARLAARVLMLSTGHGRKSDSDDAISVGIAALTAVGLRSAAVDETITALRALTDHRDDVVRTREHALSDHQPR</sequence>
<gene>
    <name evidence="2" type="ORF">LQ327_09520</name>
</gene>
<evidence type="ECO:0000259" key="1">
    <source>
        <dbReference type="Pfam" id="PF01548"/>
    </source>
</evidence>
<organism evidence="2 3">
    <name type="scientific">Actinomycetospora endophytica</name>
    <dbReference type="NCBI Taxonomy" id="2291215"/>
    <lineage>
        <taxon>Bacteria</taxon>
        <taxon>Bacillati</taxon>
        <taxon>Actinomycetota</taxon>
        <taxon>Actinomycetes</taxon>
        <taxon>Pseudonocardiales</taxon>
        <taxon>Pseudonocardiaceae</taxon>
        <taxon>Actinomycetospora</taxon>
    </lineage>
</organism>
<keyword evidence="3" id="KW-1185">Reference proteome</keyword>
<name>A0ABS8P5U0_9PSEU</name>
<comment type="caution">
    <text evidence="2">The sequence shown here is derived from an EMBL/GenBank/DDBJ whole genome shotgun (WGS) entry which is preliminary data.</text>
</comment>